<accession>J9GQC3</accession>
<name>J9GQC3_9ZZZZ</name>
<dbReference type="AlphaFoldDB" id="J9GQC3"/>
<comment type="caution">
    <text evidence="1">The sequence shown here is derived from an EMBL/GenBank/DDBJ whole genome shotgun (WGS) entry which is preliminary data.</text>
</comment>
<proteinExistence type="predicted"/>
<gene>
    <name evidence="1" type="ORF">EVA_01078</name>
</gene>
<sequence>MSKTIKFNISLSVDGKERVTSVTADLNELSAAVTRIKKNTENATSKFVALNQTVQSVTTGIGTIQRLSDKLGDLTQETRSFATAM</sequence>
<evidence type="ECO:0000313" key="1">
    <source>
        <dbReference type="EMBL" id="EJX10517.1"/>
    </source>
</evidence>
<reference evidence="1" key="1">
    <citation type="journal article" date="2012" name="PLoS ONE">
        <title>Gene sets for utilization of primary and secondary nutrition supplies in the distal gut of endangered iberian lynx.</title>
        <authorList>
            <person name="Alcaide M."/>
            <person name="Messina E."/>
            <person name="Richter M."/>
            <person name="Bargiela R."/>
            <person name="Peplies J."/>
            <person name="Huws S.A."/>
            <person name="Newbold C.J."/>
            <person name="Golyshin P.N."/>
            <person name="Simon M.A."/>
            <person name="Lopez G."/>
            <person name="Yakimov M.M."/>
            <person name="Ferrer M."/>
        </authorList>
    </citation>
    <scope>NUCLEOTIDE SEQUENCE</scope>
</reference>
<protein>
    <submittedName>
        <fullName evidence="1">Uncharacterized protein</fullName>
    </submittedName>
</protein>
<dbReference type="EMBL" id="AMCI01000167">
    <property type="protein sequence ID" value="EJX10517.1"/>
    <property type="molecule type" value="Genomic_DNA"/>
</dbReference>
<organism evidence="1">
    <name type="scientific">gut metagenome</name>
    <dbReference type="NCBI Taxonomy" id="749906"/>
    <lineage>
        <taxon>unclassified sequences</taxon>
        <taxon>metagenomes</taxon>
        <taxon>organismal metagenomes</taxon>
    </lineage>
</organism>
<feature type="non-terminal residue" evidence="1">
    <location>
        <position position="85"/>
    </location>
</feature>